<protein>
    <submittedName>
        <fullName evidence="2">Uncharacterized protein</fullName>
    </submittedName>
</protein>
<feature type="region of interest" description="Disordered" evidence="1">
    <location>
        <begin position="17"/>
        <end position="80"/>
    </location>
</feature>
<dbReference type="AlphaFoldDB" id="A0A2T9Z729"/>
<dbReference type="EMBL" id="MBFS01002019">
    <property type="protein sequence ID" value="PVV00411.1"/>
    <property type="molecule type" value="Genomic_DNA"/>
</dbReference>
<organism evidence="2 3">
    <name type="scientific">Smittium megazygosporum</name>
    <dbReference type="NCBI Taxonomy" id="133381"/>
    <lineage>
        <taxon>Eukaryota</taxon>
        <taxon>Fungi</taxon>
        <taxon>Fungi incertae sedis</taxon>
        <taxon>Zoopagomycota</taxon>
        <taxon>Kickxellomycotina</taxon>
        <taxon>Harpellomycetes</taxon>
        <taxon>Harpellales</taxon>
        <taxon>Legeriomycetaceae</taxon>
        <taxon>Smittium</taxon>
    </lineage>
</organism>
<keyword evidence="3" id="KW-1185">Reference proteome</keyword>
<feature type="compositionally biased region" description="Low complexity" evidence="1">
    <location>
        <begin position="41"/>
        <end position="59"/>
    </location>
</feature>
<comment type="caution">
    <text evidence="2">The sequence shown here is derived from an EMBL/GenBank/DDBJ whole genome shotgun (WGS) entry which is preliminary data.</text>
</comment>
<feature type="non-terminal residue" evidence="2">
    <location>
        <position position="127"/>
    </location>
</feature>
<feature type="compositionally biased region" description="Polar residues" evidence="1">
    <location>
        <begin position="60"/>
        <end position="74"/>
    </location>
</feature>
<feature type="compositionally biased region" description="Basic and acidic residues" evidence="1">
    <location>
        <begin position="117"/>
        <end position="127"/>
    </location>
</feature>
<reference evidence="2 3" key="1">
    <citation type="journal article" date="2018" name="MBio">
        <title>Comparative Genomics Reveals the Core Gene Toolbox for the Fungus-Insect Symbiosis.</title>
        <authorList>
            <person name="Wang Y."/>
            <person name="Stata M."/>
            <person name="Wang W."/>
            <person name="Stajich J.E."/>
            <person name="White M.M."/>
            <person name="Moncalvo J.M."/>
        </authorList>
    </citation>
    <scope>NUCLEOTIDE SEQUENCE [LARGE SCALE GENOMIC DNA]</scope>
    <source>
        <strain evidence="2 3">SC-DP-2</strain>
    </source>
</reference>
<sequence>MLREFLAIKERTAFLANKDEETEQSRKWDWGLSQPEGVGETLKASTKSKTSESASAKVSLQNGNTIFHMQNGTPQRLDGQYQPERCAPIKAIIKNRFPNEPSKVIHSADSSNSSLRNENKHKEHEPK</sequence>
<evidence type="ECO:0000313" key="2">
    <source>
        <dbReference type="EMBL" id="PVV00411.1"/>
    </source>
</evidence>
<evidence type="ECO:0000256" key="1">
    <source>
        <dbReference type="SAM" id="MobiDB-lite"/>
    </source>
</evidence>
<dbReference type="Proteomes" id="UP000245609">
    <property type="component" value="Unassembled WGS sequence"/>
</dbReference>
<proteinExistence type="predicted"/>
<evidence type="ECO:0000313" key="3">
    <source>
        <dbReference type="Proteomes" id="UP000245609"/>
    </source>
</evidence>
<feature type="region of interest" description="Disordered" evidence="1">
    <location>
        <begin position="95"/>
        <end position="127"/>
    </location>
</feature>
<accession>A0A2T9Z729</accession>
<name>A0A2T9Z729_9FUNG</name>
<feature type="compositionally biased region" description="Basic and acidic residues" evidence="1">
    <location>
        <begin position="17"/>
        <end position="29"/>
    </location>
</feature>
<gene>
    <name evidence="2" type="ORF">BB560_005208</name>
</gene>